<keyword evidence="16" id="KW-0012">Acyltransferase</keyword>
<gene>
    <name evidence="32" type="primary">SH_m006_jsm2A902r</name>
</gene>
<reference evidence="32" key="1">
    <citation type="submission" date="2008-06" db="EMBL/GenBank/DDBJ databases">
        <title>NISC Comparative Sequencing Initiative.</title>
        <authorList>
            <person name="Antonellis A."/>
            <person name="Benjamin B."/>
            <person name="Blakesley R.W."/>
            <person name="Bouffard G.G."/>
            <person name="Brinkley C."/>
            <person name="Brooks S."/>
            <person name="Chu G."/>
            <person name="Chub I."/>
            <person name="Coleman H."/>
            <person name="Fuksenko T."/>
            <person name="Gestole M."/>
            <person name="Gregory M."/>
            <person name="Guan X."/>
            <person name="Gupta J."/>
            <person name="Gurson N."/>
            <person name="Han E."/>
            <person name="Han J."/>
            <person name="Hansen N."/>
            <person name="Hargrove A."/>
            <person name="Hines-Harris K."/>
            <person name="Ho S.-L."/>
            <person name="Hu P."/>
            <person name="Hunter G."/>
            <person name="Hurle B."/>
            <person name="Idol J.R."/>
            <person name="Johnson T."/>
            <person name="Knight E."/>
            <person name="Kwong P."/>
            <person name="Lee-Lin S.-Q."/>
            <person name="Legaspi R."/>
            <person name="Madden M."/>
            <person name="Maduro Q.L."/>
            <person name="Maduro V.B."/>
            <person name="Margulies E.H."/>
            <person name="Masiello C."/>
            <person name="Maskeri B."/>
            <person name="McDowell J."/>
            <person name="Merkulov G."/>
            <person name="Montemayor C."/>
            <person name="Mullikin J.C."/>
            <person name="Park M."/>
            <person name="Prasad A."/>
            <person name="Ramsahoye C."/>
            <person name="Reddix-Dugue N."/>
            <person name="Riebow N."/>
            <person name="Schandler K."/>
            <person name="Schueler M.G."/>
            <person name="Sison C."/>
            <person name="Smith L."/>
            <person name="Stantripop S."/>
            <person name="Thomas J.W."/>
            <person name="Thomas P.J."/>
            <person name="Tsipouri V."/>
            <person name="Young A."/>
            <person name="Green E.D."/>
        </authorList>
    </citation>
    <scope>NUCLEOTIDE SEQUENCE</scope>
</reference>
<evidence type="ECO:0000256" key="16">
    <source>
        <dbReference type="ARBA" id="ARBA00023315"/>
    </source>
</evidence>
<protein>
    <recommendedName>
        <fullName evidence="6">N-acylglucosamine 2-epimerase</fullName>
        <ecNumber evidence="18">2.3.1.255</ecNumber>
        <ecNumber evidence="5">5.1.3.8</ecNumber>
    </recommendedName>
    <alternativeName>
        <fullName evidence="21">GlcNAc 2-epimerase</fullName>
    </alternativeName>
    <alternativeName>
        <fullName evidence="19">N-acetyl-D-glucosamine 2-epimerase</fullName>
    </alternativeName>
    <alternativeName>
        <fullName evidence="20">Renin-binding protein</fullName>
    </alternativeName>
</protein>
<dbReference type="Gene3D" id="2.120.10.80">
    <property type="entry name" value="Kelch-type beta propeller"/>
    <property type="match status" value="2"/>
</dbReference>
<feature type="region of interest" description="Disordered" evidence="30">
    <location>
        <begin position="1137"/>
        <end position="1184"/>
    </location>
</feature>
<dbReference type="CDD" id="cd00249">
    <property type="entry name" value="AGE"/>
    <property type="match status" value="1"/>
</dbReference>
<dbReference type="FunFam" id="3.40.630.30:FF:000014">
    <property type="entry name" value="N-alpha-acetyltransferase 10 isoform X1"/>
    <property type="match status" value="1"/>
</dbReference>
<dbReference type="PANTHER" id="PTHR46003">
    <property type="entry name" value="HOST CELL FACTOR"/>
    <property type="match status" value="1"/>
</dbReference>
<dbReference type="GO" id="GO:0005975">
    <property type="term" value="P:carbohydrate metabolic process"/>
    <property type="evidence" value="ECO:0007669"/>
    <property type="project" value="InterPro"/>
</dbReference>
<comment type="catalytic activity">
    <reaction evidence="25">
        <text>N-terminal L-valyl-[protein] + acetyl-CoA = N-terminal N(alpha)-acetyl-L-valyl-[protein] + CoA + H(+)</text>
        <dbReference type="Rhea" id="RHEA:50508"/>
        <dbReference type="Rhea" id="RHEA-COMP:12705"/>
        <dbReference type="Rhea" id="RHEA-COMP:12706"/>
        <dbReference type="ChEBI" id="CHEBI:15378"/>
        <dbReference type="ChEBI" id="CHEBI:57287"/>
        <dbReference type="ChEBI" id="CHEBI:57288"/>
        <dbReference type="ChEBI" id="CHEBI:64741"/>
        <dbReference type="ChEBI" id="CHEBI:133371"/>
        <dbReference type="EC" id="2.3.1.255"/>
    </reaction>
</comment>
<keyword evidence="15" id="KW-0131">Cell cycle</keyword>
<dbReference type="GO" id="GO:0004596">
    <property type="term" value="F:protein-N-terminal amino-acid acetyltransferase activity"/>
    <property type="evidence" value="ECO:0007669"/>
    <property type="project" value="UniProtKB-EC"/>
</dbReference>
<evidence type="ECO:0000256" key="6">
    <source>
        <dbReference type="ARBA" id="ARBA00014959"/>
    </source>
</evidence>
<dbReference type="Pfam" id="PF13854">
    <property type="entry name" value="Kelch_HCF"/>
    <property type="match status" value="1"/>
</dbReference>
<dbReference type="SUPFAM" id="SSF48208">
    <property type="entry name" value="Six-hairpin glycosidases"/>
    <property type="match status" value="1"/>
</dbReference>
<keyword evidence="13" id="KW-0413">Isomerase</keyword>
<comment type="pathway">
    <text evidence="3">Amino-sugar metabolism; N-acetylneuraminate degradation.</text>
</comment>
<dbReference type="PROSITE" id="PS51186">
    <property type="entry name" value="GNAT"/>
    <property type="match status" value="1"/>
</dbReference>
<dbReference type="InterPro" id="IPR000182">
    <property type="entry name" value="GNAT_dom"/>
</dbReference>
<evidence type="ECO:0000256" key="19">
    <source>
        <dbReference type="ARBA" id="ARBA00031608"/>
    </source>
</evidence>
<dbReference type="InterPro" id="IPR016181">
    <property type="entry name" value="Acyl_CoA_acyltransferase"/>
</dbReference>
<sequence length="1184" mass="131128">MASALSPANSPAVLLQPRWKRVVGWSGPVPRPRHGHRAVAIKELIVVFGGGNEGIVDELHVYNTATNQWFIPAVRGDIPPGCAAYGFVCDGTRLLVFGGMVEYGKYSNDLYELQASRWEWKRLKAKTPKNGPPPCPRLGHSFSLVGNKCYLFGGLANDSEDPKNNIPRYLNDLYILELRPGSGVVAWDIPITYGVLPPPRESHTAVVYTEKDNKKSKLVIYGGMSGCRLGDLWTLDIETLTWNKPSLSGVAPLPRSLHSATTIGNKMYVFGGWVPLVMDDVKVATHEKEWKCTNTLACLNLDSMAWETILMDTLEDNIPRARAGHCAVAINTRLYIWSGRDGYRKAWNNQVCCKDLWYLETEKPPPPARVQLVRANTNSLEVSWGAVATADSYLLQLQKYDIPATAATATSPTPNPVPSVPANPPKSPAPAAAAPAVQPLTQVGITLLPQAAAAPPTTTTIQVLPTVPGGSISVPAAARSQGVPAVLKVTGPQATTGTPLVTMRPASQAGKAPVTVTSLPAGVRMVVPTQSAQGTVIGSNPQMSGMAALAAERETLMAWKECVGRELDRVMAFWTQFSHDKEHGGFFSCLGRTGQVYDDIKYVWLQGRQVWTYCRLYRTLERFHHPELLEAARAGGEFLMRCARVAFPGRKCAFTLTRTGQPIKVQRTIFSECFYTVAMNELWRATGETRYQGEATSMMEQIVHWVREDPADLGRPQLPGTPAAESMAVPMMVLWLVLQLGEADEELADQYAELGDWCAARVLQHVQRDGQAVLETVSEDGQELPGCLGRQQNPGHALEAGWFLLEYARRKGDAALRARVIEKFLWLPFCSGWDSEHGGLFYFQDADGLCPTQLEWAMKLWWPHNEAMVAFLMGYSDSGDPALLHCFYQVAEYTFRRFRDPEFGEWFGYLTQEGKVALTIKGGPYKGCFHVPRSLVMCEEMLDALLKRLGPAPVRSPEDLMNMQHCNLLCLPENYQMKYYFYHGLSWPQLSYIAEDENGKIVGYVLAKMEEDPDDVPHGHITSLAVKRSHRRLGLAQKLMDQASRAMIENFNAKYVSLHVRKSNRAALHLYSNTLNFQISEVEPKYYADGEDAYAMKRDLTQMADELRRHLELKEKGRHVMLSSIENKVEGKAILLPGAGEASREEKGLTAEETGGDSKDLSEVSETTESTDVKDSSEASDLAS</sequence>
<keyword evidence="9" id="KW-0597">Phosphoprotein</keyword>
<evidence type="ECO:0000256" key="29">
    <source>
        <dbReference type="ARBA" id="ARBA00049434"/>
    </source>
</evidence>
<dbReference type="InterPro" id="IPR015915">
    <property type="entry name" value="Kelch-typ_b-propeller"/>
</dbReference>
<dbReference type="GO" id="GO:0003713">
    <property type="term" value="F:transcription coactivator activity"/>
    <property type="evidence" value="ECO:0007669"/>
    <property type="project" value="TreeGrafter"/>
</dbReference>
<dbReference type="PANTHER" id="PTHR46003:SF3">
    <property type="entry name" value="HOST CELL FACTOR 1"/>
    <property type="match status" value="1"/>
</dbReference>
<evidence type="ECO:0000256" key="13">
    <source>
        <dbReference type="ARBA" id="ARBA00023235"/>
    </source>
</evidence>
<keyword evidence="14" id="KW-0539">Nucleus</keyword>
<evidence type="ECO:0000256" key="14">
    <source>
        <dbReference type="ARBA" id="ARBA00023242"/>
    </source>
</evidence>
<dbReference type="InterPro" id="IPR008928">
    <property type="entry name" value="6-hairpin_glycosidase_sf"/>
</dbReference>
<evidence type="ECO:0000256" key="25">
    <source>
        <dbReference type="ARBA" id="ARBA00047805"/>
    </source>
</evidence>
<evidence type="ECO:0000256" key="18">
    <source>
        <dbReference type="ARBA" id="ARBA00026110"/>
    </source>
</evidence>
<evidence type="ECO:0000256" key="5">
    <source>
        <dbReference type="ARBA" id="ARBA00013176"/>
    </source>
</evidence>
<dbReference type="FunFam" id="1.50.10.10:FF:000021">
    <property type="entry name" value="N-acylglucosamine 2-epimerase"/>
    <property type="match status" value="1"/>
</dbReference>
<feature type="compositionally biased region" description="Basic and acidic residues" evidence="30">
    <location>
        <begin position="1142"/>
        <end position="1162"/>
    </location>
</feature>
<accession>B3RFD5</accession>
<keyword evidence="11" id="KW-0677">Repeat</keyword>
<keyword evidence="7" id="KW-0880">Kelch repeat</keyword>
<dbReference type="Pfam" id="PF07221">
    <property type="entry name" value="GlcNAc_2-epim"/>
    <property type="match status" value="1"/>
</dbReference>
<comment type="catalytic activity">
    <reaction evidence="26">
        <text>N-terminal glycyl-[protein] + acetyl-CoA = N-terminal N(alpha)-acetylglycyl-[protein] + CoA + H(+)</text>
        <dbReference type="Rhea" id="RHEA:50496"/>
        <dbReference type="Rhea" id="RHEA-COMP:12666"/>
        <dbReference type="Rhea" id="RHEA-COMP:12700"/>
        <dbReference type="ChEBI" id="CHEBI:15378"/>
        <dbReference type="ChEBI" id="CHEBI:57287"/>
        <dbReference type="ChEBI" id="CHEBI:57288"/>
        <dbReference type="ChEBI" id="CHEBI:64723"/>
        <dbReference type="ChEBI" id="CHEBI:133369"/>
        <dbReference type="EC" id="2.3.1.255"/>
    </reaction>
</comment>
<evidence type="ECO:0000256" key="11">
    <source>
        <dbReference type="ARBA" id="ARBA00022737"/>
    </source>
</evidence>
<keyword evidence="8" id="KW-0963">Cytoplasm</keyword>
<feature type="domain" description="N-acetyltransferase" evidence="31">
    <location>
        <begin position="944"/>
        <end position="1101"/>
    </location>
</feature>
<dbReference type="SUPFAM" id="SSF55729">
    <property type="entry name" value="Acyl-CoA N-acyltransferases (Nat)"/>
    <property type="match status" value="1"/>
</dbReference>
<organism evidence="32">
    <name type="scientific">Sorex araneus</name>
    <name type="common">Eurasian common shrew</name>
    <name type="synonym">European shrew</name>
    <dbReference type="NCBI Taxonomy" id="42254"/>
    <lineage>
        <taxon>Eukaryota</taxon>
        <taxon>Metazoa</taxon>
        <taxon>Chordata</taxon>
        <taxon>Craniata</taxon>
        <taxon>Vertebrata</taxon>
        <taxon>Euteleostomi</taxon>
        <taxon>Mammalia</taxon>
        <taxon>Eutheria</taxon>
        <taxon>Laurasiatheria</taxon>
        <taxon>Eulipotyphla</taxon>
        <taxon>Soricidae</taxon>
        <taxon>Soricinae</taxon>
        <taxon>Sorex</taxon>
    </lineage>
</organism>
<dbReference type="InterPro" id="IPR043536">
    <property type="entry name" value="HCF1/2"/>
</dbReference>
<proteinExistence type="inferred from homology"/>
<comment type="catalytic activity">
    <reaction evidence="22">
        <text>an N-acyl-D-glucosamine = an N-acyl-D-mannosamine</text>
        <dbReference type="Rhea" id="RHEA:19033"/>
        <dbReference type="ChEBI" id="CHEBI:16062"/>
        <dbReference type="ChEBI" id="CHEBI:17274"/>
        <dbReference type="EC" id="5.1.3.8"/>
    </reaction>
    <physiologicalReaction direction="left-to-right" evidence="22">
        <dbReference type="Rhea" id="RHEA:19034"/>
    </physiologicalReaction>
    <physiologicalReaction direction="right-to-left" evidence="22">
        <dbReference type="Rhea" id="RHEA:19035"/>
    </physiologicalReaction>
</comment>
<dbReference type="FunFam" id="2.120.10.80:FF:000015">
    <property type="entry name" value="host cell factor 1 isoform X1"/>
    <property type="match status" value="1"/>
</dbReference>
<evidence type="ECO:0000256" key="3">
    <source>
        <dbReference type="ARBA" id="ARBA00004878"/>
    </source>
</evidence>
<evidence type="ECO:0000256" key="7">
    <source>
        <dbReference type="ARBA" id="ARBA00022441"/>
    </source>
</evidence>
<dbReference type="Gene3D" id="6.10.250.2590">
    <property type="match status" value="1"/>
</dbReference>
<evidence type="ECO:0000313" key="32">
    <source>
        <dbReference type="EMBL" id="ACE79060.1"/>
    </source>
</evidence>
<evidence type="ECO:0000256" key="8">
    <source>
        <dbReference type="ARBA" id="ARBA00022490"/>
    </source>
</evidence>
<evidence type="ECO:0000256" key="15">
    <source>
        <dbReference type="ARBA" id="ARBA00023306"/>
    </source>
</evidence>
<dbReference type="CDD" id="cd04301">
    <property type="entry name" value="NAT_SF"/>
    <property type="match status" value="1"/>
</dbReference>
<dbReference type="InterPro" id="IPR059124">
    <property type="entry name" value="Kelch_HCF"/>
</dbReference>
<feature type="compositionally biased region" description="Pro residues" evidence="30">
    <location>
        <begin position="413"/>
        <end position="428"/>
    </location>
</feature>
<dbReference type="GO" id="GO:0050121">
    <property type="term" value="F:N-acylglucosamine 2-epimerase activity"/>
    <property type="evidence" value="ECO:0007669"/>
    <property type="project" value="UniProtKB-EC"/>
</dbReference>
<dbReference type="EMBL" id="DP000790">
    <property type="protein sequence ID" value="ACE79060.1"/>
    <property type="molecule type" value="Genomic_DNA"/>
</dbReference>
<keyword evidence="10" id="KW-0808">Transferase</keyword>
<dbReference type="EC" id="5.1.3.8" evidence="5"/>
<dbReference type="AlphaFoldDB" id="B3RFD5"/>
<comment type="catalytic activity">
    <reaction evidence="29">
        <text>N-terminal L-threonyl-[protein] + acetyl-CoA = N-terminal N(alpha)-acetyl-L-threonyl-[protein] + CoA + H(+)</text>
        <dbReference type="Rhea" id="RHEA:50516"/>
        <dbReference type="Rhea" id="RHEA-COMP:12709"/>
        <dbReference type="Rhea" id="RHEA-COMP:12710"/>
        <dbReference type="ChEBI" id="CHEBI:15378"/>
        <dbReference type="ChEBI" id="CHEBI:57287"/>
        <dbReference type="ChEBI" id="CHEBI:57288"/>
        <dbReference type="ChEBI" id="CHEBI:64739"/>
        <dbReference type="ChEBI" id="CHEBI:133375"/>
        <dbReference type="EC" id="2.3.1.255"/>
    </reaction>
</comment>
<keyword evidence="12" id="KW-0068">Autocatalytic cleavage</keyword>
<evidence type="ECO:0000256" key="24">
    <source>
        <dbReference type="ARBA" id="ARBA00047491"/>
    </source>
</evidence>
<feature type="region of interest" description="Disordered" evidence="30">
    <location>
        <begin position="407"/>
        <end position="434"/>
    </location>
</feature>
<evidence type="ECO:0000256" key="23">
    <source>
        <dbReference type="ARBA" id="ARBA00046544"/>
    </source>
</evidence>
<evidence type="ECO:0000256" key="27">
    <source>
        <dbReference type="ARBA" id="ARBA00048236"/>
    </source>
</evidence>
<comment type="catalytic activity">
    <reaction evidence="24">
        <text>N-terminal L-seryl-[protein] + acetyl-CoA = N-terminal N(alpha)-acetyl-L-seryl-[protein] + CoA + H(+)</text>
        <dbReference type="Rhea" id="RHEA:50504"/>
        <dbReference type="Rhea" id="RHEA-COMP:12703"/>
        <dbReference type="Rhea" id="RHEA-COMP:12704"/>
        <dbReference type="ChEBI" id="CHEBI:15378"/>
        <dbReference type="ChEBI" id="CHEBI:57287"/>
        <dbReference type="ChEBI" id="CHEBI:57288"/>
        <dbReference type="ChEBI" id="CHEBI:64738"/>
        <dbReference type="ChEBI" id="CHEBI:83690"/>
        <dbReference type="EC" id="2.3.1.255"/>
    </reaction>
</comment>
<dbReference type="GO" id="GO:0035097">
    <property type="term" value="C:histone methyltransferase complex"/>
    <property type="evidence" value="ECO:0007669"/>
    <property type="project" value="TreeGrafter"/>
</dbReference>
<dbReference type="Gene3D" id="1.50.10.10">
    <property type="match status" value="1"/>
</dbReference>
<comment type="subunit">
    <text evidence="23">Homodimer. Forms a heterodimer with renin and inhibits its activity.</text>
</comment>
<comment type="catalytic activity">
    <reaction evidence="27">
        <text>N-terminal L-alanyl-[protein] + acetyl-CoA = N-terminal N(alpha)-acetyl-L-alanyl-[protein] + CoA + H(+)</text>
        <dbReference type="Rhea" id="RHEA:50500"/>
        <dbReference type="Rhea" id="RHEA-COMP:12701"/>
        <dbReference type="Rhea" id="RHEA-COMP:12702"/>
        <dbReference type="ChEBI" id="CHEBI:15378"/>
        <dbReference type="ChEBI" id="CHEBI:57287"/>
        <dbReference type="ChEBI" id="CHEBI:57288"/>
        <dbReference type="ChEBI" id="CHEBI:64718"/>
        <dbReference type="ChEBI" id="CHEBI:83683"/>
        <dbReference type="EC" id="2.3.1.255"/>
    </reaction>
</comment>
<evidence type="ECO:0000256" key="30">
    <source>
        <dbReference type="SAM" id="MobiDB-lite"/>
    </source>
</evidence>
<comment type="catalytic activity">
    <reaction evidence="28">
        <text>N-terminal L-cysteinyl-[protein] + acetyl-CoA = N-terminal N(alpha)-acetyl-L-cysteinyl-[protein] + CoA + H(+)</text>
        <dbReference type="Rhea" id="RHEA:50512"/>
        <dbReference type="Rhea" id="RHEA-COMP:12707"/>
        <dbReference type="Rhea" id="RHEA-COMP:12708"/>
        <dbReference type="ChEBI" id="CHEBI:15378"/>
        <dbReference type="ChEBI" id="CHEBI:57287"/>
        <dbReference type="ChEBI" id="CHEBI:57288"/>
        <dbReference type="ChEBI" id="CHEBI:65250"/>
        <dbReference type="ChEBI" id="CHEBI:133372"/>
        <dbReference type="EC" id="2.3.1.255"/>
    </reaction>
</comment>
<dbReference type="Gene3D" id="3.40.630.30">
    <property type="match status" value="1"/>
</dbReference>
<dbReference type="GO" id="GO:0019262">
    <property type="term" value="P:N-acetylneuraminate catabolic process"/>
    <property type="evidence" value="ECO:0007669"/>
    <property type="project" value="UniProtKB-UniPathway"/>
</dbReference>
<evidence type="ECO:0000256" key="9">
    <source>
        <dbReference type="ARBA" id="ARBA00022553"/>
    </source>
</evidence>
<dbReference type="SUPFAM" id="SSF117281">
    <property type="entry name" value="Kelch motif"/>
    <property type="match status" value="1"/>
</dbReference>
<dbReference type="UniPathway" id="UPA00629"/>
<dbReference type="FunFam" id="2.120.10.80:FF:000008">
    <property type="entry name" value="host cell factor 1 isoform X1"/>
    <property type="match status" value="1"/>
</dbReference>
<dbReference type="Pfam" id="PF00583">
    <property type="entry name" value="Acetyltransf_1"/>
    <property type="match status" value="1"/>
</dbReference>
<evidence type="ECO:0000256" key="2">
    <source>
        <dbReference type="ARBA" id="ARBA00004496"/>
    </source>
</evidence>
<dbReference type="GO" id="GO:0006338">
    <property type="term" value="P:chromatin remodeling"/>
    <property type="evidence" value="ECO:0007669"/>
    <property type="project" value="TreeGrafter"/>
</dbReference>
<evidence type="ECO:0000256" key="10">
    <source>
        <dbReference type="ARBA" id="ARBA00022679"/>
    </source>
</evidence>
<comment type="subcellular location">
    <subcellularLocation>
        <location evidence="2">Cytoplasm</location>
    </subcellularLocation>
    <subcellularLocation>
        <location evidence="1">Nucleus</location>
    </subcellularLocation>
</comment>
<evidence type="ECO:0000256" key="20">
    <source>
        <dbReference type="ARBA" id="ARBA00031909"/>
    </source>
</evidence>
<evidence type="ECO:0000256" key="17">
    <source>
        <dbReference type="ARBA" id="ARBA00025786"/>
    </source>
</evidence>
<dbReference type="InterPro" id="IPR034116">
    <property type="entry name" value="AGE_dom"/>
</dbReference>
<dbReference type="InterPro" id="IPR010819">
    <property type="entry name" value="AGE/CE"/>
</dbReference>
<evidence type="ECO:0000256" key="26">
    <source>
        <dbReference type="ARBA" id="ARBA00047954"/>
    </source>
</evidence>
<dbReference type="InterPro" id="IPR012341">
    <property type="entry name" value="6hp_glycosidase-like_sf"/>
</dbReference>
<evidence type="ECO:0000256" key="12">
    <source>
        <dbReference type="ARBA" id="ARBA00022813"/>
    </source>
</evidence>
<name>B3RFD5_SORAR</name>
<evidence type="ECO:0000256" key="21">
    <source>
        <dbReference type="ARBA" id="ARBA00033215"/>
    </source>
</evidence>
<evidence type="ECO:0000259" key="31">
    <source>
        <dbReference type="PROSITE" id="PS51186"/>
    </source>
</evidence>
<comment type="similarity">
    <text evidence="17">Belongs to the acetyltransferase family. ARD1 subfamily.</text>
</comment>
<dbReference type="EC" id="2.3.1.255" evidence="18"/>
<evidence type="ECO:0000256" key="1">
    <source>
        <dbReference type="ARBA" id="ARBA00004123"/>
    </source>
</evidence>
<evidence type="ECO:0000256" key="22">
    <source>
        <dbReference type="ARBA" id="ARBA00034243"/>
    </source>
</evidence>
<comment type="similarity">
    <text evidence="4">Belongs to the N-acylglucosamine 2-epimerase family.</text>
</comment>
<evidence type="ECO:0000256" key="28">
    <source>
        <dbReference type="ARBA" id="ARBA00049266"/>
    </source>
</evidence>
<dbReference type="GO" id="GO:0005737">
    <property type="term" value="C:cytoplasm"/>
    <property type="evidence" value="ECO:0007669"/>
    <property type="project" value="UniProtKB-SubCell"/>
</dbReference>
<evidence type="ECO:0000256" key="4">
    <source>
        <dbReference type="ARBA" id="ARBA00008558"/>
    </source>
</evidence>